<dbReference type="PROSITE" id="PS50181">
    <property type="entry name" value="FBOX"/>
    <property type="match status" value="1"/>
</dbReference>
<protein>
    <recommendedName>
        <fullName evidence="1">F-box domain-containing protein</fullName>
    </recommendedName>
</protein>
<dbReference type="SUPFAM" id="SSF81383">
    <property type="entry name" value="F-box domain"/>
    <property type="match status" value="1"/>
</dbReference>
<accession>A0A022QNA1</accession>
<dbReference type="InterPro" id="IPR032675">
    <property type="entry name" value="LRR_dom_sf"/>
</dbReference>
<dbReference type="Pfam" id="PF23622">
    <property type="entry name" value="LRR_At1g61320_AtMIF1"/>
    <property type="match status" value="1"/>
</dbReference>
<dbReference type="SMART" id="SM00256">
    <property type="entry name" value="FBOX"/>
    <property type="match status" value="1"/>
</dbReference>
<dbReference type="AlphaFoldDB" id="A0A022QNA1"/>
<dbReference type="eggNOG" id="ENOG502S269">
    <property type="taxonomic scope" value="Eukaryota"/>
</dbReference>
<sequence>MKKAKGEEGSISMDMISDLPKDILQRILSLLSQKDAVRTSALSKSWRYVWCTRPNLDFSDDTFVGSVKEFQTAVDNALQRYRDQSLCLEEFRLSIWLDGYLSRESVSLLDKWIPLFRNMGVKDFRLSVISGRQVEYVTTLPGVVLEAESLKYLYVRRFGLSPGNTILFKRIKRIHLDECRIDGDMLDKIISSCPLIESMHLERCRGLADVKVNGLRNLKDFYYEEFEEKRHHPSIEIDYPSSLETVNIIYGDMVWFRNADFCMLDRLYLHGVSSSFELFSTCEFPILKSLFIISCSGLEESSNLYINAPNILYFEYNSDRWSTLSISFATTSNEWDSHVTLPYWPSSSDKLVSISQLLNSLSQSKIFLTISRCALELPCLSDVPYNGCNKPVAVEGLKLKFEVYSFSFRVRSIFQSCRPRKIYVYFVCKWDLVYLWESALMQGESGNQDQLREQWHRDLEEVRVEIYDDRNNGWHPITLSSGSEFPECREWENISPRFSLKWREA</sequence>
<dbReference type="SUPFAM" id="SSF52058">
    <property type="entry name" value="L domain-like"/>
    <property type="match status" value="1"/>
</dbReference>
<dbReference type="InterPro" id="IPR036047">
    <property type="entry name" value="F-box-like_dom_sf"/>
</dbReference>
<dbReference type="PhylomeDB" id="A0A022QNA1"/>
<dbReference type="OrthoDB" id="1901752at2759"/>
<dbReference type="KEGG" id="egt:105966047"/>
<feature type="domain" description="F-box" evidence="1">
    <location>
        <begin position="13"/>
        <end position="49"/>
    </location>
</feature>
<keyword evidence="3" id="KW-1185">Reference proteome</keyword>
<dbReference type="Pfam" id="PF00646">
    <property type="entry name" value="F-box"/>
    <property type="match status" value="1"/>
</dbReference>
<dbReference type="Gene3D" id="1.20.1280.50">
    <property type="match status" value="1"/>
</dbReference>
<dbReference type="InterPro" id="IPR053781">
    <property type="entry name" value="F-box_AtFBL13-like"/>
</dbReference>
<dbReference type="InterPro" id="IPR053772">
    <property type="entry name" value="At1g61320/At1g61330-like"/>
</dbReference>
<proteinExistence type="predicted"/>
<dbReference type="Proteomes" id="UP000030748">
    <property type="component" value="Unassembled WGS sequence"/>
</dbReference>
<dbReference type="Gene3D" id="3.80.10.10">
    <property type="entry name" value="Ribonuclease Inhibitor"/>
    <property type="match status" value="1"/>
</dbReference>
<evidence type="ECO:0000313" key="3">
    <source>
        <dbReference type="Proteomes" id="UP000030748"/>
    </source>
</evidence>
<evidence type="ECO:0000313" key="2">
    <source>
        <dbReference type="EMBL" id="EYU30187.1"/>
    </source>
</evidence>
<dbReference type="CDD" id="cd22160">
    <property type="entry name" value="F-box_AtFBL13-like"/>
    <property type="match status" value="1"/>
</dbReference>
<dbReference type="PANTHER" id="PTHR34145">
    <property type="entry name" value="OS02G0105600 PROTEIN"/>
    <property type="match status" value="1"/>
</dbReference>
<dbReference type="InterPro" id="IPR001810">
    <property type="entry name" value="F-box_dom"/>
</dbReference>
<reference evidence="2 3" key="1">
    <citation type="journal article" date="2013" name="Proc. Natl. Acad. Sci. U.S.A.">
        <title>Fine-scale variation in meiotic recombination in Mimulus inferred from population shotgun sequencing.</title>
        <authorList>
            <person name="Hellsten U."/>
            <person name="Wright K.M."/>
            <person name="Jenkins J."/>
            <person name="Shu S."/>
            <person name="Yuan Y."/>
            <person name="Wessler S.R."/>
            <person name="Schmutz J."/>
            <person name="Willis J.H."/>
            <person name="Rokhsar D.S."/>
        </authorList>
    </citation>
    <scope>NUCLEOTIDE SEQUENCE [LARGE SCALE GENOMIC DNA]</scope>
    <source>
        <strain evidence="3">cv. DUN x IM62</strain>
    </source>
</reference>
<evidence type="ECO:0000259" key="1">
    <source>
        <dbReference type="PROSITE" id="PS50181"/>
    </source>
</evidence>
<dbReference type="InterPro" id="IPR055357">
    <property type="entry name" value="LRR_At1g61320_AtMIF1"/>
</dbReference>
<organism evidence="2 3">
    <name type="scientific">Erythranthe guttata</name>
    <name type="common">Yellow monkey flower</name>
    <name type="synonym">Mimulus guttatus</name>
    <dbReference type="NCBI Taxonomy" id="4155"/>
    <lineage>
        <taxon>Eukaryota</taxon>
        <taxon>Viridiplantae</taxon>
        <taxon>Streptophyta</taxon>
        <taxon>Embryophyta</taxon>
        <taxon>Tracheophyta</taxon>
        <taxon>Spermatophyta</taxon>
        <taxon>Magnoliopsida</taxon>
        <taxon>eudicotyledons</taxon>
        <taxon>Gunneridae</taxon>
        <taxon>Pentapetalae</taxon>
        <taxon>asterids</taxon>
        <taxon>lamiids</taxon>
        <taxon>Lamiales</taxon>
        <taxon>Phrymaceae</taxon>
        <taxon>Erythranthe</taxon>
    </lineage>
</organism>
<dbReference type="EMBL" id="KI631110">
    <property type="protein sequence ID" value="EYU30187.1"/>
    <property type="molecule type" value="Genomic_DNA"/>
</dbReference>
<name>A0A022QNA1_ERYGU</name>
<dbReference type="PANTHER" id="PTHR34145:SF28">
    <property type="entry name" value="F-BOX DOMAIN-CONTAINING PROTEIN"/>
    <property type="match status" value="1"/>
</dbReference>
<gene>
    <name evidence="2" type="ORF">MIMGU_mgv11b017558mg</name>
</gene>